<dbReference type="PANTHER" id="PTHR32305">
    <property type="match status" value="1"/>
</dbReference>
<dbReference type="EMBL" id="QJJX01000038">
    <property type="protein sequence ID" value="PXX19469.1"/>
    <property type="molecule type" value="Genomic_DNA"/>
</dbReference>
<evidence type="ECO:0000259" key="4">
    <source>
        <dbReference type="Pfam" id="PF12256"/>
    </source>
</evidence>
<dbReference type="Pfam" id="PF05593">
    <property type="entry name" value="RHS_repeat"/>
    <property type="match status" value="2"/>
</dbReference>
<dbReference type="STRING" id="1122991.GCA_000613445_00185"/>
<proteinExistence type="predicted"/>
<comment type="caution">
    <text evidence="5">The sequence shown here is derived from an EMBL/GenBank/DDBJ whole genome shotgun (WGS) entry which is preliminary data.</text>
</comment>
<dbReference type="InterPro" id="IPR006530">
    <property type="entry name" value="YD"/>
</dbReference>
<evidence type="ECO:0000256" key="2">
    <source>
        <dbReference type="ARBA" id="ARBA00022525"/>
    </source>
</evidence>
<reference evidence="5 6" key="1">
    <citation type="submission" date="2018-05" db="EMBL/GenBank/DDBJ databases">
        <title>Genomic Encyclopedia of Type Strains, Phase I: the one thousand microbial genomes (KMG-I) project.</title>
        <authorList>
            <person name="Kyrpides N."/>
        </authorList>
    </citation>
    <scope>NUCLEOTIDE SEQUENCE [LARGE SCALE GENOMIC DNA]</scope>
    <source>
        <strain evidence="5 6">DSM 15611</strain>
    </source>
</reference>
<keyword evidence="3" id="KW-0843">Virulence</keyword>
<dbReference type="Gene3D" id="2.180.10.10">
    <property type="entry name" value="RHS repeat-associated core"/>
    <property type="match status" value="2"/>
</dbReference>
<dbReference type="PROSITE" id="PS51257">
    <property type="entry name" value="PROKAR_LIPOPROTEIN"/>
    <property type="match status" value="1"/>
</dbReference>
<dbReference type="Proteomes" id="UP000248314">
    <property type="component" value="Unassembled WGS sequence"/>
</dbReference>
<dbReference type="GO" id="GO:0005576">
    <property type="term" value="C:extracellular region"/>
    <property type="evidence" value="ECO:0007669"/>
    <property type="project" value="UniProtKB-SubCell"/>
</dbReference>
<dbReference type="InterPro" id="IPR031325">
    <property type="entry name" value="RHS_repeat"/>
</dbReference>
<name>A0A318I621_9BACT</name>
<dbReference type="InterPro" id="IPR003284">
    <property type="entry name" value="Sal_SpvB"/>
</dbReference>
<dbReference type="NCBIfam" id="TIGR01643">
    <property type="entry name" value="YD_repeat_2x"/>
    <property type="match status" value="2"/>
</dbReference>
<feature type="non-terminal residue" evidence="5">
    <location>
        <position position="2469"/>
    </location>
</feature>
<dbReference type="Pfam" id="PF12256">
    <property type="entry name" value="TcdB_toxin_midN"/>
    <property type="match status" value="1"/>
</dbReference>
<dbReference type="PANTHER" id="PTHR32305:SF15">
    <property type="entry name" value="PROTEIN RHSA-RELATED"/>
    <property type="match status" value="1"/>
</dbReference>
<feature type="domain" description="Insecticide toxin TcdB middle/N-terminal" evidence="4">
    <location>
        <begin position="1604"/>
        <end position="1729"/>
    </location>
</feature>
<comment type="subcellular location">
    <subcellularLocation>
        <location evidence="1">Secreted</location>
    </subcellularLocation>
</comment>
<evidence type="ECO:0000256" key="3">
    <source>
        <dbReference type="ARBA" id="ARBA00023026"/>
    </source>
</evidence>
<dbReference type="InterPro" id="IPR028994">
    <property type="entry name" value="Integrin_alpha_N"/>
</dbReference>
<sequence length="2469" mass="270681">MKRFTRITSIAVITLMTLASCNDGRHTSPALGELIQKSPHAAKHTIQNRAKQTPTTTILKETNGTSNAQTQPITKKNKALSRWQHFHHRTVSKLFAHNMADSLSVGHAELRVPQGSMDRSKILSVTPLVKDELPTLPAGMVNVTGDRNASVSVSLKNGVAGYRLLPHGEHFVHKPATITVPYDSTLIPEGYTANDIHTYYYDELQGKWTMLRHKALDKVQKVVTAETSHFTDVINGIIKVPESPETQNYVPTGIAELKAADPAAGIATVSAPTPNQNGTASLGYTFELPKGRAGMQPSVGLQYSSDGGSSYVGYGWSLPVQSVDIETRWGVPRFDPNNESESYLLMGTKLGDRTYRKTEPTARKPNKRFYPLVEGSFARIIRKGDSPTNYTWEVTSKDGTTSFFGGIDGKSVDNAVIKDGEGNIVRWALYRTVDTHGNFVSYTYEHRDSTLYPKSYRYTGHADNEGPYAVNFKYISGTRKDAVRSGRLRILQTDNALLQRVEVSFNNEPIRSFALHHHEGPFAKTLLDSIVQTDAKGERVAAQGFEYYNDVKDGMFSKTPLEYTAEQDYYGNLVKTHIGHFDESLSLLGGGSAKGNTLGGGVMVGGGWGPASGGAGPSFSYSKTENKAHVTLVDINGDGMPDKVFKDGDGNIYYRPNLNRDLAHPLFGEAKRILGISSFTEGSVTSNTWSINFSTGIGPISTGASYSRTTERSRNKTYFHDFNADGLIDIAHNGVVYFNHSDGATVSFSPTSGGTHNPIGGGTTNLDSTFIPDRKTIREQMEREHPLHDIVRLWRAPYKGTVKIKGTVVKPSPKGDGVSLSIQHNDYVLWRDTLLQSGQVTIPEKSLHVWPGDYLLFRVSAKNSGEGDAVDWDPEIIYTHTKFKTYAGTDITHYRHSKDAISGEAPTAPLSVNGEVHYSGRFSKLKTSDDITLCVIRTDSTGKQTVIASKHLPADTIASGKFEGSFQSVAKACQTVSFIARANSPIDWQALKWAPIFHTDTTEYIIAPQRTMYNKVVAAAIDTLVSLPPSDSTWGDRFVLVPNLRVRRESDKDTDTATVYLTLKDNHGTLIYHRKLKMEHMNVLSKDGDIIDGNHLLTKLSTRKVQACFSVLNELNFAHVAELQILRDSILYEKDKLGKKHEVGRRPVHVATIDASVHSSFNRLDYGTLYRGWGQFAWNGNNTEAINPSEMRAPDATSLGTDQEGASEFVKNGSFDANSQKFFTLAYVAKTNKYITATDSAYVSGITMRPSRLGTDEIVLDVPNYDSSGEGLPAPVQETVSVTTGTTISAGVSLGASAGVNQSESSQESTTTVSVTDINGDGYPDWMRGWASAKENKITVMFTQQTGMIGRVQKYGAPLPSSNGNSSNSGQDVGLSFNPSAYNISKFKEQTDAAKAAVAKCNASLILTGRLDCNAGGASFSSNISEASCGASGNFSNGTTMSTIDWTDLNGDGLPDVLTDGLVSYGLGYSLAPAVPAGTNKMTNALNNNYGDGKGVCIPVRGPFSISGGQNDTESLTMGMGAFHDVNGDGLPDFVERDLKGNLNVSFNTGVGFMPDVKMQDKSEMSSDLGSSVALYASTAYTIRIPLPFGFVITITPSTQGSHSESVNRTRTAMLDIDGDGLPDIVFSDNENSLKAYRNLTGRTNLLRSVTLPFGGHVRVEYQQTMPSFAMPGRRWVMSAVETSGGYAENGATRMRNEFAYEGGYRDRRERDFFGFAKVITRQLDTQNNNAVYRTQVSEYGHNRNLYMHDLVTAETLYDAAGNKLQGSLNTYEAIRQRDDSTSVFPALVSIKQTVYDNTGQGSMSTTVHNTYDAYGNLASYKEAATNYELHADIAYHELRESHIVALPRHIAVKDNAGRVYRERSTEVDNKGNITRITMHNGQLSSVYDMAYDAYGNLVALTKPANHKGQRMRYEYTYDGVLHQLVTGVKDAYGYTSSTDYDYRWGAPLETRDINGNRMHYAYDDVGRPVAIVGPKELAAGKPYTVRFEYHPTGRWARTLHYAPEGDVETRTFADSLMRAVQTKRTGVVWKGGSAHKVSIVSGRTVQDAFGRTLRAYWPTEEAFGSMGLYNKGVGDPQATTEYDAYDRPTKVTLPDGATTTTAYAIVSHDGEPMLETRVTDALGRHAESYTDEKGRNRETVQHAASGDVRVKYDYDAVGQVLSVHHPNGKTTAYEYDLLGHKLRVNHPDAGEVTCTYDAAGNLLTKLTAELKKTISDKASISYTYDYERLSEVLYPKNLFNRVTYTYGKPGEKYNRAGRLVLVEDASGGEAYYYGNQGEVVKTVRSVMVSQADVRTYVHAATYDSHNRVRTMTYPDGEVVTYGYDAAGQVTSIRSTKQGKEETIVAQVGYDKDGHTIYTRMGNGTESTFAYDRQRERLQGMLLTVNGDSIMQTQYKYDPVDNILGISNVITPKAPKKPKGFGGFGRTDGMGGLDASKGKKEKPLGGAFSHTYAYDELNRLIRAEGKAKG</sequence>
<dbReference type="SUPFAM" id="SSF69318">
    <property type="entry name" value="Integrin alpha N-terminal domain"/>
    <property type="match status" value="2"/>
</dbReference>
<accession>A0A318I621</accession>
<protein>
    <submittedName>
        <fullName evidence="5">YD repeat-containing protein</fullName>
    </submittedName>
</protein>
<evidence type="ECO:0000313" key="5">
    <source>
        <dbReference type="EMBL" id="PXX19469.1"/>
    </source>
</evidence>
<keyword evidence="6" id="KW-1185">Reference proteome</keyword>
<dbReference type="RefSeq" id="WP_110370468.1">
    <property type="nucleotide sequence ID" value="NZ_QJJX01000038.1"/>
</dbReference>
<dbReference type="GO" id="GO:0005737">
    <property type="term" value="C:cytoplasm"/>
    <property type="evidence" value="ECO:0007669"/>
    <property type="project" value="InterPro"/>
</dbReference>
<dbReference type="InterPro" id="IPR050708">
    <property type="entry name" value="T6SS_VgrG/RHS"/>
</dbReference>
<evidence type="ECO:0000256" key="1">
    <source>
        <dbReference type="ARBA" id="ARBA00004613"/>
    </source>
</evidence>
<evidence type="ECO:0000313" key="6">
    <source>
        <dbReference type="Proteomes" id="UP000248314"/>
    </source>
</evidence>
<keyword evidence="2" id="KW-0964">Secreted</keyword>
<organism evidence="5 6">
    <name type="scientific">Hoylesella shahii DSM 15611 = JCM 12083</name>
    <dbReference type="NCBI Taxonomy" id="1122991"/>
    <lineage>
        <taxon>Bacteria</taxon>
        <taxon>Pseudomonadati</taxon>
        <taxon>Bacteroidota</taxon>
        <taxon>Bacteroidia</taxon>
        <taxon>Bacteroidales</taxon>
        <taxon>Prevotellaceae</taxon>
        <taxon>Hoylesella</taxon>
    </lineage>
</organism>
<dbReference type="Pfam" id="PF03534">
    <property type="entry name" value="SpvB"/>
    <property type="match status" value="1"/>
</dbReference>
<dbReference type="InterPro" id="IPR022045">
    <property type="entry name" value="TcdB_toxin_mid/N"/>
</dbReference>
<gene>
    <name evidence="5" type="ORF">EJ73_02401</name>
</gene>